<feature type="transmembrane region" description="Helical" evidence="8">
    <location>
        <begin position="76"/>
        <end position="97"/>
    </location>
</feature>
<dbReference type="InterPro" id="IPR004776">
    <property type="entry name" value="Mem_transp_PIN-like"/>
</dbReference>
<feature type="transmembrane region" description="Helical" evidence="8">
    <location>
        <begin position="263"/>
        <end position="284"/>
    </location>
</feature>
<keyword evidence="10" id="KW-1185">Reference proteome</keyword>
<feature type="transmembrane region" description="Helical" evidence="8">
    <location>
        <begin position="204"/>
        <end position="225"/>
    </location>
</feature>
<proteinExistence type="inferred from homology"/>
<accession>A0A1X9MGC0</accession>
<evidence type="ECO:0000256" key="8">
    <source>
        <dbReference type="SAM" id="Phobius"/>
    </source>
</evidence>
<evidence type="ECO:0000313" key="10">
    <source>
        <dbReference type="Proteomes" id="UP000193006"/>
    </source>
</evidence>
<keyword evidence="7 8" id="KW-0472">Membrane</keyword>
<protein>
    <submittedName>
        <fullName evidence="9">Membrane transport protein</fullName>
    </submittedName>
</protein>
<evidence type="ECO:0000313" key="9">
    <source>
        <dbReference type="EMBL" id="ARK29482.1"/>
    </source>
</evidence>
<reference evidence="9 10" key="1">
    <citation type="submission" date="2017-04" db="EMBL/GenBank/DDBJ databases">
        <title>Bacillus krulwichiae AM31D Genome sequencing and assembly.</title>
        <authorList>
            <person name="Krulwich T.A."/>
            <person name="Anastor L."/>
            <person name="Ehrlich R."/>
            <person name="Ehrlich G.D."/>
            <person name="Janto B."/>
        </authorList>
    </citation>
    <scope>NUCLEOTIDE SEQUENCE [LARGE SCALE GENOMIC DNA]</scope>
    <source>
        <strain evidence="9 10">AM31D</strain>
    </source>
</reference>
<feature type="transmembrane region" description="Helical" evidence="8">
    <location>
        <begin position="12"/>
        <end position="33"/>
    </location>
</feature>
<keyword evidence="6 8" id="KW-1133">Transmembrane helix</keyword>
<dbReference type="STRING" id="199441.BkAM31D_06215"/>
<dbReference type="AlphaFoldDB" id="A0A1X9MGC0"/>
<keyword evidence="5 8" id="KW-0812">Transmembrane</keyword>
<evidence type="ECO:0000256" key="2">
    <source>
        <dbReference type="ARBA" id="ARBA00010145"/>
    </source>
</evidence>
<evidence type="ECO:0000256" key="7">
    <source>
        <dbReference type="ARBA" id="ARBA00023136"/>
    </source>
</evidence>
<dbReference type="Proteomes" id="UP000193006">
    <property type="component" value="Chromosome"/>
</dbReference>
<evidence type="ECO:0000256" key="6">
    <source>
        <dbReference type="ARBA" id="ARBA00022989"/>
    </source>
</evidence>
<dbReference type="PANTHER" id="PTHR36838">
    <property type="entry name" value="AUXIN EFFLUX CARRIER FAMILY PROTEIN"/>
    <property type="match status" value="1"/>
</dbReference>
<name>A0A1X9MGC0_9BACI</name>
<dbReference type="EMBL" id="CP020814">
    <property type="protein sequence ID" value="ARK29482.1"/>
    <property type="molecule type" value="Genomic_DNA"/>
</dbReference>
<feature type="transmembrane region" description="Helical" evidence="8">
    <location>
        <begin position="296"/>
        <end position="319"/>
    </location>
</feature>
<feature type="transmembrane region" description="Helical" evidence="8">
    <location>
        <begin position="45"/>
        <end position="64"/>
    </location>
</feature>
<feature type="transmembrane region" description="Helical" evidence="8">
    <location>
        <begin position="171"/>
        <end position="192"/>
    </location>
</feature>
<dbReference type="KEGG" id="bkw:BkAM31D_06215"/>
<sequence length="320" mass="35502">MLSIDGGGKMDAVFGLAQEMLVLLAIALIGLIMRKGNVLPRETNFVLTQVILYITLPCLIIYSMDIEFSLALLVEFSWLMGMSLFSLCLGSVIGYLMRKRSKLEQERQGVYEATIIFGNQGFIGYAIAFLLFGELGVLYAAFFMIFYQFYVWTYVIYVVARVGQKITWQQLVLNPGVLATTVGFLVMLLPFRLPVMFSDVLADIGMMTLPLSMILIGSLLAAIDFSSFKKLMKNKYIWYATGAKLLLIPFLLTPFLWLPVSTIIVGVALLVTATPSAPTVSMYAQKYGGDATFSSVIVAITTVLCIITIPLLYALILFVR</sequence>
<feature type="transmembrane region" description="Helical" evidence="8">
    <location>
        <begin position="109"/>
        <end position="132"/>
    </location>
</feature>
<organism evidence="9 10">
    <name type="scientific">Halalkalibacter krulwichiae</name>
    <dbReference type="NCBI Taxonomy" id="199441"/>
    <lineage>
        <taxon>Bacteria</taxon>
        <taxon>Bacillati</taxon>
        <taxon>Bacillota</taxon>
        <taxon>Bacilli</taxon>
        <taxon>Bacillales</taxon>
        <taxon>Bacillaceae</taxon>
        <taxon>Halalkalibacter</taxon>
    </lineage>
</organism>
<keyword evidence="4" id="KW-1003">Cell membrane</keyword>
<evidence type="ECO:0000256" key="5">
    <source>
        <dbReference type="ARBA" id="ARBA00022692"/>
    </source>
</evidence>
<dbReference type="Gene3D" id="1.20.1530.20">
    <property type="match status" value="1"/>
</dbReference>
<dbReference type="InterPro" id="IPR038770">
    <property type="entry name" value="Na+/solute_symporter_sf"/>
</dbReference>
<dbReference type="GO" id="GO:0005886">
    <property type="term" value="C:plasma membrane"/>
    <property type="evidence" value="ECO:0007669"/>
    <property type="project" value="UniProtKB-SubCell"/>
</dbReference>
<evidence type="ECO:0000256" key="4">
    <source>
        <dbReference type="ARBA" id="ARBA00022475"/>
    </source>
</evidence>
<dbReference type="Pfam" id="PF03547">
    <property type="entry name" value="Mem_trans"/>
    <property type="match status" value="1"/>
</dbReference>
<feature type="transmembrane region" description="Helical" evidence="8">
    <location>
        <begin position="138"/>
        <end position="159"/>
    </location>
</feature>
<dbReference type="PANTHER" id="PTHR36838:SF1">
    <property type="entry name" value="SLR1864 PROTEIN"/>
    <property type="match status" value="1"/>
</dbReference>
<feature type="transmembrane region" description="Helical" evidence="8">
    <location>
        <begin position="237"/>
        <end position="257"/>
    </location>
</feature>
<comment type="subcellular location">
    <subcellularLocation>
        <location evidence="1">Cell membrane</location>
        <topology evidence="1">Multi-pass membrane protein</topology>
    </subcellularLocation>
</comment>
<keyword evidence="3" id="KW-0813">Transport</keyword>
<comment type="similarity">
    <text evidence="2">Belongs to the auxin efflux carrier (TC 2.A.69) family.</text>
</comment>
<evidence type="ECO:0000256" key="1">
    <source>
        <dbReference type="ARBA" id="ARBA00004651"/>
    </source>
</evidence>
<evidence type="ECO:0000256" key="3">
    <source>
        <dbReference type="ARBA" id="ARBA00022448"/>
    </source>
</evidence>
<dbReference type="GO" id="GO:0055085">
    <property type="term" value="P:transmembrane transport"/>
    <property type="evidence" value="ECO:0007669"/>
    <property type="project" value="InterPro"/>
</dbReference>
<gene>
    <name evidence="9" type="ORF">BkAM31D_06215</name>
</gene>